<dbReference type="EMBL" id="JBFOHK010000003">
    <property type="protein sequence ID" value="MEW9572428.1"/>
    <property type="molecule type" value="Genomic_DNA"/>
</dbReference>
<gene>
    <name evidence="2" type="ORF">ABQJ54_11765</name>
</gene>
<accession>A0ABV3QF06</accession>
<keyword evidence="3" id="KW-1185">Reference proteome</keyword>
<comment type="caution">
    <text evidence="2">The sequence shown here is derived from an EMBL/GenBank/DDBJ whole genome shotgun (WGS) entry which is preliminary data.</text>
</comment>
<dbReference type="InterPro" id="IPR025646">
    <property type="entry name" value="DUF4350"/>
</dbReference>
<protein>
    <submittedName>
        <fullName evidence="2">DUF4350 domain-containing protein</fullName>
    </submittedName>
</protein>
<organism evidence="2 3">
    <name type="scientific">Rhodanobacter lycopersici</name>
    <dbReference type="NCBI Taxonomy" id="3162487"/>
    <lineage>
        <taxon>Bacteria</taxon>
        <taxon>Pseudomonadati</taxon>
        <taxon>Pseudomonadota</taxon>
        <taxon>Gammaproteobacteria</taxon>
        <taxon>Lysobacterales</taxon>
        <taxon>Rhodanobacteraceae</taxon>
        <taxon>Rhodanobacter</taxon>
    </lineage>
</organism>
<reference evidence="2 3" key="1">
    <citation type="submission" date="2024-06" db="EMBL/GenBank/DDBJ databases">
        <authorList>
            <person name="Woo H."/>
        </authorList>
    </citation>
    <scope>NUCLEOTIDE SEQUENCE [LARGE SCALE GENOMIC DNA]</scope>
    <source>
        <strain evidence="2 3">Si-c</strain>
    </source>
</reference>
<dbReference type="Pfam" id="PF14258">
    <property type="entry name" value="DUF4350"/>
    <property type="match status" value="1"/>
</dbReference>
<dbReference type="RefSeq" id="WP_367854500.1">
    <property type="nucleotide sequence ID" value="NZ_JBFOHK010000003.1"/>
</dbReference>
<evidence type="ECO:0000259" key="1">
    <source>
        <dbReference type="Pfam" id="PF14258"/>
    </source>
</evidence>
<name>A0ABV3QF06_9GAMM</name>
<evidence type="ECO:0000313" key="3">
    <source>
        <dbReference type="Proteomes" id="UP001556220"/>
    </source>
</evidence>
<dbReference type="Proteomes" id="UP001556220">
    <property type="component" value="Unassembled WGS sequence"/>
</dbReference>
<feature type="domain" description="DUF4350" evidence="1">
    <location>
        <begin position="42"/>
        <end position="212"/>
    </location>
</feature>
<sequence length="365" mass="39027">MKHRGLLVAVLVLLGVALLAGVFLATFQRRDVVEPVPPSGMAQTNPFFALEQVLRNVGEPAASLTTLDPGQAPLQPGDTVLVGADAGRIDAETAARLASWVRRGGHLLLVPDAGARAPVFAALDLLDPRPGGFGCNRLGDEKMAASLCGLRFRLKPAVVQTVDAAIGDAGDGYLFARSAVGRGHVSLLASLAPLERLQLKQVEAQRFAWRLLAPNRGRGQIYLVYALDGQPFLKLLATQGWPALLALALLLAAWMAMRGARFGPLMPAPAPHRRALLEHVQAAGEFLYRRDGGRSLHQLACQAVLARLRRRDPACARLNGEALYGRLAERSGLAAAQVVQAFQSPANAQAFRASLITLARLRSRP</sequence>
<proteinExistence type="predicted"/>
<evidence type="ECO:0000313" key="2">
    <source>
        <dbReference type="EMBL" id="MEW9572428.1"/>
    </source>
</evidence>